<feature type="transmembrane region" description="Helical" evidence="1">
    <location>
        <begin position="308"/>
        <end position="331"/>
    </location>
</feature>
<keyword evidence="1" id="KW-0472">Membrane</keyword>
<protein>
    <recommendedName>
        <fullName evidence="4">Patatin-like phospholipase</fullName>
    </recommendedName>
</protein>
<name>G7ZD52_AZOL4</name>
<organism evidence="2 3">
    <name type="scientific">Azospirillum lipoferum (strain 4B)</name>
    <dbReference type="NCBI Taxonomy" id="862719"/>
    <lineage>
        <taxon>Bacteria</taxon>
        <taxon>Pseudomonadati</taxon>
        <taxon>Pseudomonadota</taxon>
        <taxon>Alphaproteobacteria</taxon>
        <taxon>Rhodospirillales</taxon>
        <taxon>Azospirillaceae</taxon>
        <taxon>Azospirillum</taxon>
    </lineage>
</organism>
<keyword evidence="1" id="KW-1133">Transmembrane helix</keyword>
<dbReference type="AlphaFoldDB" id="G7ZD52"/>
<keyword evidence="2" id="KW-0614">Plasmid</keyword>
<feature type="transmembrane region" description="Helical" evidence="1">
    <location>
        <begin position="20"/>
        <end position="48"/>
    </location>
</feature>
<geneLocation type="plasmid" evidence="2 3">
    <name>AZO_p2</name>
</geneLocation>
<feature type="transmembrane region" description="Helical" evidence="1">
    <location>
        <begin position="338"/>
        <end position="359"/>
    </location>
</feature>
<gene>
    <name evidence="2" type="ordered locus">AZOLI_p20127</name>
</gene>
<evidence type="ECO:0008006" key="4">
    <source>
        <dbReference type="Google" id="ProtNLM"/>
    </source>
</evidence>
<sequence>MAFLVSVGKGLRSLGCMWEAMKIVAVLLWPARFTILVLLAVWVVLLLVGQAQDVLYSLIADEGGTGRKLWFLAGLWAWAIQSWYWTRLLFYLPSRPMPQCLYILAPSDYSDFLDALLPRLLGVGPFVAVATSLLFCGPWEETLPWAGFLLGNGLIFYTLTAVRRYWLNGAQQGGPRGQTGLQRAHGVPRHATGTLAQQPGAALQGSGMPSGWPSPKAGTLQTVGIAVVAWSVAVVAVALTAFLPAETPIVRPLLVGLLVTTSAAGVLCLLWRLNIGTGTRRAVAILLLLTLASFVVSLLAPVPVGTAIGPGGALMLAAAAWVGTSSFFLAYPGERLRLPVTLLLLVLTTFGAGIGEFWGHDHHEVRLLPASGPAPEARQTLKALFDEWYAQAPCPGPGSNLTNCWEKPMILVAAEGGASRSAFWTATVLGDLEDMHPGFHKRIFALSGVSGGSLGVTVYRQLLLSGGGKGPSCVDRDGHPAEGFGRCAQAILGTDFLGPTFFRLFHTDLMHWLLPGNLLPDRAAALEEAWEQAWDDRMKEEAKGAFDKPFVRPSGPGWSPLLLLNGASVKTGRRIVTSDALLTPCPGLDGAERGSHASDLPDTVDFHCLVNRPVRVSTAVHNSARFPYVSPAGTIWVSGHKADRIVDGGYVEALGASTLFDLLPGIRAAAKVPDMPSRVRIVVLVIKNAPPPPLPKGSTRRPPLVEAIGDEAEAMRWSMKLSPELLSPPMGLAASRGGRGTAAGASLEREVLAGQGAHIRFNLRSRDEAERWADPAMSWFLSERSLRDMWNDWCDQQDKTKPERGKGNADYLRDLGLAIDGVPWAVDQSAGVCFDWHSRMMARR</sequence>
<keyword evidence="3" id="KW-1185">Reference proteome</keyword>
<accession>G7ZD52</accession>
<evidence type="ECO:0000313" key="3">
    <source>
        <dbReference type="Proteomes" id="UP000005667"/>
    </source>
</evidence>
<reference evidence="3" key="1">
    <citation type="journal article" date="2011" name="PLoS Genet.">
        <title>Azospirillum genomes reveal transition of bacteria from aquatic to terrestrial environments.</title>
        <authorList>
            <person name="Wisniewski-Dye F."/>
            <person name="Borziak K."/>
            <person name="Khalsa-Moyers G."/>
            <person name="Alexandre G."/>
            <person name="Sukharnikov L.O."/>
            <person name="Wuichet K."/>
            <person name="Hurst G.B."/>
            <person name="McDonald W.H."/>
            <person name="Robertson J.S."/>
            <person name="Barbe V."/>
            <person name="Calteau A."/>
            <person name="Rouy Z."/>
            <person name="Mangenot S."/>
            <person name="Prigent-Combaret C."/>
            <person name="Normand P."/>
            <person name="Boyer M."/>
            <person name="Siguier P."/>
            <person name="Dessaux Y."/>
            <person name="Elmerich C."/>
            <person name="Condemine G."/>
            <person name="Krishnen G."/>
            <person name="Kennedy I."/>
            <person name="Paterson A.H."/>
            <person name="Gonzalez V."/>
            <person name="Mavingui P."/>
            <person name="Zhulin I.B."/>
        </authorList>
    </citation>
    <scope>NUCLEOTIDE SEQUENCE [LARGE SCALE GENOMIC DNA]</scope>
    <source>
        <strain evidence="3">4B</strain>
    </source>
</reference>
<dbReference type="OrthoDB" id="7374517at2"/>
<keyword evidence="1" id="KW-0812">Transmembrane</keyword>
<evidence type="ECO:0000313" key="2">
    <source>
        <dbReference type="EMBL" id="CBS89309.1"/>
    </source>
</evidence>
<feature type="transmembrane region" description="Helical" evidence="1">
    <location>
        <begin position="283"/>
        <end position="302"/>
    </location>
</feature>
<evidence type="ECO:0000256" key="1">
    <source>
        <dbReference type="SAM" id="Phobius"/>
    </source>
</evidence>
<dbReference type="EMBL" id="FQ311870">
    <property type="protein sequence ID" value="CBS89309.1"/>
    <property type="molecule type" value="Genomic_DNA"/>
</dbReference>
<feature type="transmembrane region" description="Helical" evidence="1">
    <location>
        <begin position="143"/>
        <end position="162"/>
    </location>
</feature>
<feature type="transmembrane region" description="Helical" evidence="1">
    <location>
        <begin position="223"/>
        <end position="243"/>
    </location>
</feature>
<dbReference type="HOGENOM" id="CLU_337308_0_0_5"/>
<dbReference type="Proteomes" id="UP000005667">
    <property type="component" value="Plasmid AZO_p2"/>
</dbReference>
<feature type="transmembrane region" description="Helical" evidence="1">
    <location>
        <begin position="249"/>
        <end position="271"/>
    </location>
</feature>
<feature type="transmembrane region" description="Helical" evidence="1">
    <location>
        <begin position="69"/>
        <end position="86"/>
    </location>
</feature>
<dbReference type="KEGG" id="ali:AZOLI_p20127"/>
<proteinExistence type="predicted"/>